<comment type="similarity">
    <text evidence="7">Belongs to the binding-protein-dependent transport system permease family.</text>
</comment>
<dbReference type="PANTHER" id="PTHR43744">
    <property type="entry name" value="ABC TRANSPORTER PERMEASE PROTEIN MG189-RELATED-RELATED"/>
    <property type="match status" value="1"/>
</dbReference>
<feature type="transmembrane region" description="Helical" evidence="7">
    <location>
        <begin position="75"/>
        <end position="97"/>
    </location>
</feature>
<evidence type="ECO:0000313" key="9">
    <source>
        <dbReference type="EMBL" id="GAA3669330.1"/>
    </source>
</evidence>
<evidence type="ECO:0000256" key="1">
    <source>
        <dbReference type="ARBA" id="ARBA00004651"/>
    </source>
</evidence>
<evidence type="ECO:0000256" key="6">
    <source>
        <dbReference type="ARBA" id="ARBA00023136"/>
    </source>
</evidence>
<evidence type="ECO:0000259" key="8">
    <source>
        <dbReference type="PROSITE" id="PS50928"/>
    </source>
</evidence>
<feature type="transmembrane region" description="Helical" evidence="7">
    <location>
        <begin position="7"/>
        <end position="33"/>
    </location>
</feature>
<dbReference type="PANTHER" id="PTHR43744:SF3">
    <property type="entry name" value="LACTOSE TRANSPORT SYSTEM PERMEASE PROTEIN LACG"/>
    <property type="match status" value="1"/>
</dbReference>
<evidence type="ECO:0000256" key="5">
    <source>
        <dbReference type="ARBA" id="ARBA00022989"/>
    </source>
</evidence>
<dbReference type="Gene3D" id="1.10.3720.10">
    <property type="entry name" value="MetI-like"/>
    <property type="match status" value="1"/>
</dbReference>
<keyword evidence="6 7" id="KW-0472">Membrane</keyword>
<evidence type="ECO:0000256" key="2">
    <source>
        <dbReference type="ARBA" id="ARBA00022448"/>
    </source>
</evidence>
<feature type="domain" description="ABC transmembrane type-1" evidence="8">
    <location>
        <begin position="71"/>
        <end position="264"/>
    </location>
</feature>
<dbReference type="InterPro" id="IPR035906">
    <property type="entry name" value="MetI-like_sf"/>
</dbReference>
<dbReference type="Pfam" id="PF00528">
    <property type="entry name" value="BPD_transp_1"/>
    <property type="match status" value="1"/>
</dbReference>
<feature type="transmembrane region" description="Helical" evidence="7">
    <location>
        <begin position="187"/>
        <end position="208"/>
    </location>
</feature>
<sequence>MRGRMKHVAVIVGHVLLVAFAATALFPLLLVLINSFKTSSEVTANPLAPPTELRLDNFAEAWNYGHFAQGFVNSFILTFTTVVVVLVCSSLAGYVLAGKKIRVWPAVMIYFMVAMTVPIQLFLFPLYYVFAQLQLLGNVVAVGVVIAAINMPLSVFLMRTFFLKIPKSVEEAALVDGANTFQLLRSVMLPVVSPGLITVATIVGLMAWNEFLITSTFLQGGEESSITATLGYLSMNGTFSTDQGVMMAGAVILVAPIMVVFILLQRHFVDGFVSGSVKG</sequence>
<reference evidence="10" key="1">
    <citation type="journal article" date="2019" name="Int. J. Syst. Evol. Microbiol.">
        <title>The Global Catalogue of Microorganisms (GCM) 10K type strain sequencing project: providing services to taxonomists for standard genome sequencing and annotation.</title>
        <authorList>
            <consortium name="The Broad Institute Genomics Platform"/>
            <consortium name="The Broad Institute Genome Sequencing Center for Infectious Disease"/>
            <person name="Wu L."/>
            <person name="Ma J."/>
        </authorList>
    </citation>
    <scope>NUCLEOTIDE SEQUENCE [LARGE SCALE GENOMIC DNA]</scope>
    <source>
        <strain evidence="10">JCM 16904</strain>
    </source>
</reference>
<gene>
    <name evidence="9" type="ORF">GCM10022224_036880</name>
</gene>
<feature type="transmembrane region" description="Helical" evidence="7">
    <location>
        <begin position="136"/>
        <end position="158"/>
    </location>
</feature>
<accession>A0ABP7BV22</accession>
<dbReference type="CDD" id="cd06261">
    <property type="entry name" value="TM_PBP2"/>
    <property type="match status" value="1"/>
</dbReference>
<organism evidence="9 10">
    <name type="scientific">Nonomuraea antimicrobica</name>
    <dbReference type="NCBI Taxonomy" id="561173"/>
    <lineage>
        <taxon>Bacteria</taxon>
        <taxon>Bacillati</taxon>
        <taxon>Actinomycetota</taxon>
        <taxon>Actinomycetes</taxon>
        <taxon>Streptosporangiales</taxon>
        <taxon>Streptosporangiaceae</taxon>
        <taxon>Nonomuraea</taxon>
    </lineage>
</organism>
<protein>
    <submittedName>
        <fullName evidence="9">Carbohydrate ABC transporter permease</fullName>
    </submittedName>
</protein>
<dbReference type="RefSeq" id="WP_344878810.1">
    <property type="nucleotide sequence ID" value="NZ_BAAAZP010000074.1"/>
</dbReference>
<keyword evidence="3" id="KW-1003">Cell membrane</keyword>
<evidence type="ECO:0000256" key="7">
    <source>
        <dbReference type="RuleBase" id="RU363032"/>
    </source>
</evidence>
<evidence type="ECO:0000313" key="10">
    <source>
        <dbReference type="Proteomes" id="UP001500902"/>
    </source>
</evidence>
<dbReference type="Proteomes" id="UP001500902">
    <property type="component" value="Unassembled WGS sequence"/>
</dbReference>
<dbReference type="SUPFAM" id="SSF161098">
    <property type="entry name" value="MetI-like"/>
    <property type="match status" value="1"/>
</dbReference>
<keyword evidence="4 7" id="KW-0812">Transmembrane</keyword>
<evidence type="ECO:0000256" key="3">
    <source>
        <dbReference type="ARBA" id="ARBA00022475"/>
    </source>
</evidence>
<dbReference type="PROSITE" id="PS50928">
    <property type="entry name" value="ABC_TM1"/>
    <property type="match status" value="1"/>
</dbReference>
<keyword evidence="10" id="KW-1185">Reference proteome</keyword>
<evidence type="ECO:0000256" key="4">
    <source>
        <dbReference type="ARBA" id="ARBA00022692"/>
    </source>
</evidence>
<dbReference type="InterPro" id="IPR000515">
    <property type="entry name" value="MetI-like"/>
</dbReference>
<comment type="subcellular location">
    <subcellularLocation>
        <location evidence="1 7">Cell membrane</location>
        <topology evidence="1 7">Multi-pass membrane protein</topology>
    </subcellularLocation>
</comment>
<keyword evidence="5 7" id="KW-1133">Transmembrane helix</keyword>
<feature type="transmembrane region" description="Helical" evidence="7">
    <location>
        <begin position="244"/>
        <end position="264"/>
    </location>
</feature>
<feature type="transmembrane region" description="Helical" evidence="7">
    <location>
        <begin position="109"/>
        <end position="130"/>
    </location>
</feature>
<comment type="caution">
    <text evidence="9">The sequence shown here is derived from an EMBL/GenBank/DDBJ whole genome shotgun (WGS) entry which is preliminary data.</text>
</comment>
<name>A0ABP7BV22_9ACTN</name>
<proteinExistence type="inferred from homology"/>
<keyword evidence="2 7" id="KW-0813">Transport</keyword>
<dbReference type="EMBL" id="BAAAZP010000074">
    <property type="protein sequence ID" value="GAA3669330.1"/>
    <property type="molecule type" value="Genomic_DNA"/>
</dbReference>